<dbReference type="GO" id="GO:0006080">
    <property type="term" value="P:substituted mannan metabolic process"/>
    <property type="evidence" value="ECO:0007669"/>
    <property type="project" value="InterPro"/>
</dbReference>
<feature type="active site" description="Nucleophile" evidence="4">
    <location>
        <position position="260"/>
    </location>
</feature>
<feature type="chain" id="PRO_5005549050" description="GH26 domain-containing protein" evidence="5">
    <location>
        <begin position="25"/>
        <end position="316"/>
    </location>
</feature>
<keyword evidence="8" id="KW-1185">Reference proteome</keyword>
<dbReference type="PROSITE" id="PS51764">
    <property type="entry name" value="GH26"/>
    <property type="match status" value="1"/>
</dbReference>
<evidence type="ECO:0000256" key="3">
    <source>
        <dbReference type="ARBA" id="ARBA00023295"/>
    </source>
</evidence>
<keyword evidence="5" id="KW-0732">Signal</keyword>
<feature type="domain" description="GH26" evidence="6">
    <location>
        <begin position="5"/>
        <end position="316"/>
    </location>
</feature>
<evidence type="ECO:0000256" key="2">
    <source>
        <dbReference type="ARBA" id="ARBA00022801"/>
    </source>
</evidence>
<dbReference type="PANTHER" id="PTHR40079:SF6">
    <property type="entry name" value="GH26 DOMAIN-CONTAINING PROTEIN"/>
    <property type="match status" value="1"/>
</dbReference>
<comment type="similarity">
    <text evidence="1 4">Belongs to the glycosyl hydrolase 26 family.</text>
</comment>
<keyword evidence="3 4" id="KW-0326">Glycosidase</keyword>
<dbReference type="EMBL" id="AJIL01000081">
    <property type="protein sequence ID" value="KNE96474.1"/>
    <property type="molecule type" value="Genomic_DNA"/>
</dbReference>
<feature type="active site" description="Proton donor" evidence="4">
    <location>
        <position position="147"/>
    </location>
</feature>
<evidence type="ECO:0000259" key="6">
    <source>
        <dbReference type="PROSITE" id="PS51764"/>
    </source>
</evidence>
<name>A0A0L0VBZ3_9BASI</name>
<dbReference type="AlphaFoldDB" id="A0A0L0VBZ3"/>
<dbReference type="OrthoDB" id="428177at2759"/>
<dbReference type="GO" id="GO:0016985">
    <property type="term" value="F:mannan endo-1,4-beta-mannosidase activity"/>
    <property type="evidence" value="ECO:0007669"/>
    <property type="project" value="InterPro"/>
</dbReference>
<dbReference type="InterPro" id="IPR017853">
    <property type="entry name" value="GH"/>
</dbReference>
<dbReference type="Gene3D" id="3.20.20.80">
    <property type="entry name" value="Glycosidases"/>
    <property type="match status" value="1"/>
</dbReference>
<reference evidence="8" key="1">
    <citation type="submission" date="2014-03" db="EMBL/GenBank/DDBJ databases">
        <title>The Genome Sequence of Puccinia striiformis f. sp. tritici PST-78.</title>
        <authorList>
            <consortium name="The Broad Institute Genome Sequencing Platform"/>
            <person name="Cuomo C."/>
            <person name="Hulbert S."/>
            <person name="Chen X."/>
            <person name="Walker B."/>
            <person name="Young S.K."/>
            <person name="Zeng Q."/>
            <person name="Gargeya S."/>
            <person name="Fitzgerald M."/>
            <person name="Haas B."/>
            <person name="Abouelleil A."/>
            <person name="Alvarado L."/>
            <person name="Arachchi H.M."/>
            <person name="Berlin A.M."/>
            <person name="Chapman S.B."/>
            <person name="Goldberg J."/>
            <person name="Griggs A."/>
            <person name="Gujja S."/>
            <person name="Hansen M."/>
            <person name="Howarth C."/>
            <person name="Imamovic A."/>
            <person name="Larimer J."/>
            <person name="McCowan C."/>
            <person name="Montmayeur A."/>
            <person name="Murphy C."/>
            <person name="Neiman D."/>
            <person name="Pearson M."/>
            <person name="Priest M."/>
            <person name="Roberts A."/>
            <person name="Saif S."/>
            <person name="Shea T."/>
            <person name="Sisk P."/>
            <person name="Sykes S."/>
            <person name="Wortman J."/>
            <person name="Nusbaum C."/>
            <person name="Birren B."/>
        </authorList>
    </citation>
    <scope>NUCLEOTIDE SEQUENCE [LARGE SCALE GENOMIC DNA]</scope>
    <source>
        <strain evidence="8">race PST-78</strain>
    </source>
</reference>
<evidence type="ECO:0000313" key="8">
    <source>
        <dbReference type="Proteomes" id="UP000054564"/>
    </source>
</evidence>
<dbReference type="InterPro" id="IPR022790">
    <property type="entry name" value="GH26_dom"/>
</dbReference>
<dbReference type="InterPro" id="IPR000805">
    <property type="entry name" value="Glyco_hydro_26"/>
</dbReference>
<evidence type="ECO:0000256" key="5">
    <source>
        <dbReference type="SAM" id="SignalP"/>
    </source>
</evidence>
<gene>
    <name evidence="7" type="ORF">PSTG_10181</name>
</gene>
<dbReference type="SUPFAM" id="SSF51445">
    <property type="entry name" value="(Trans)glycosidases"/>
    <property type="match status" value="1"/>
</dbReference>
<evidence type="ECO:0000313" key="7">
    <source>
        <dbReference type="EMBL" id="KNE96474.1"/>
    </source>
</evidence>
<keyword evidence="2 4" id="KW-0378">Hydrolase</keyword>
<organism evidence="7 8">
    <name type="scientific">Puccinia striiformis f. sp. tritici PST-78</name>
    <dbReference type="NCBI Taxonomy" id="1165861"/>
    <lineage>
        <taxon>Eukaryota</taxon>
        <taxon>Fungi</taxon>
        <taxon>Dikarya</taxon>
        <taxon>Basidiomycota</taxon>
        <taxon>Pucciniomycotina</taxon>
        <taxon>Pucciniomycetes</taxon>
        <taxon>Pucciniales</taxon>
        <taxon>Pucciniaceae</taxon>
        <taxon>Puccinia</taxon>
    </lineage>
</organism>
<sequence>MRFQVSLFEASLLLSAIYTTGVEADRSSDLGLNPSNLRLNGIAFGAIPAFKERSNPNTPLEINSKLPRPISIMGDYVELDTNAEGLKKIDWHLDTILNLPGKPVYQIALMPNHGLLSVSPLVINRIAAKMAEINRNNITVWLRFGHEMNGQWYNWGLNPWLFKEKWRALAVAVHREAPDTYMMWAPNARFGKSVHSTKGGYTQYWPGREYVDIAALSYYHFGGNRRRNLAPKEDQALEKIQEFAKLYGSAGAGKPIVLAETSAPYTRLISTKQPERGGATEREIKITWLKQLFSRNMKELVPDLKAISWVRCHFSV</sequence>
<protein>
    <recommendedName>
        <fullName evidence="6">GH26 domain-containing protein</fullName>
    </recommendedName>
</protein>
<dbReference type="PANTHER" id="PTHR40079">
    <property type="entry name" value="MANNAN ENDO-1,4-BETA-MANNOSIDASE E-RELATED"/>
    <property type="match status" value="1"/>
</dbReference>
<proteinExistence type="inferred from homology"/>
<accession>A0A0L0VBZ3</accession>
<dbReference type="Pfam" id="PF02156">
    <property type="entry name" value="Glyco_hydro_26"/>
    <property type="match status" value="1"/>
</dbReference>
<comment type="caution">
    <text evidence="7">The sequence shown here is derived from an EMBL/GenBank/DDBJ whole genome shotgun (WGS) entry which is preliminary data.</text>
</comment>
<dbReference type="Proteomes" id="UP000054564">
    <property type="component" value="Unassembled WGS sequence"/>
</dbReference>
<evidence type="ECO:0000256" key="4">
    <source>
        <dbReference type="PROSITE-ProRule" id="PRU01100"/>
    </source>
</evidence>
<feature type="signal peptide" evidence="5">
    <location>
        <begin position="1"/>
        <end position="24"/>
    </location>
</feature>
<evidence type="ECO:0000256" key="1">
    <source>
        <dbReference type="ARBA" id="ARBA00007754"/>
    </source>
</evidence>